<evidence type="ECO:0000256" key="5">
    <source>
        <dbReference type="ARBA" id="ARBA00023163"/>
    </source>
</evidence>
<dbReference type="Pfam" id="PF04542">
    <property type="entry name" value="Sigma70_r2"/>
    <property type="match status" value="1"/>
</dbReference>
<comment type="similarity">
    <text evidence="1">Belongs to the sigma-70 factor family. ECF subfamily.</text>
</comment>
<dbReference type="Gene3D" id="1.10.1740.10">
    <property type="match status" value="1"/>
</dbReference>
<evidence type="ECO:0000259" key="7">
    <source>
        <dbReference type="Pfam" id="PF08281"/>
    </source>
</evidence>
<dbReference type="AlphaFoldDB" id="A0A562P2M7"/>
<evidence type="ECO:0000313" key="9">
    <source>
        <dbReference type="Proteomes" id="UP000317122"/>
    </source>
</evidence>
<dbReference type="GO" id="GO:0006352">
    <property type="term" value="P:DNA-templated transcription initiation"/>
    <property type="evidence" value="ECO:0007669"/>
    <property type="project" value="InterPro"/>
</dbReference>
<evidence type="ECO:0000259" key="6">
    <source>
        <dbReference type="Pfam" id="PF04542"/>
    </source>
</evidence>
<accession>A0A562P2M7</accession>
<keyword evidence="9" id="KW-1185">Reference proteome</keyword>
<dbReference type="InterPro" id="IPR014284">
    <property type="entry name" value="RNA_pol_sigma-70_dom"/>
</dbReference>
<dbReference type="InterPro" id="IPR013324">
    <property type="entry name" value="RNA_pol_sigma_r3/r4-like"/>
</dbReference>
<evidence type="ECO:0000313" key="8">
    <source>
        <dbReference type="EMBL" id="TWI38722.1"/>
    </source>
</evidence>
<dbReference type="GO" id="GO:0003677">
    <property type="term" value="F:DNA binding"/>
    <property type="evidence" value="ECO:0007669"/>
    <property type="project" value="UniProtKB-KW"/>
</dbReference>
<evidence type="ECO:0000256" key="2">
    <source>
        <dbReference type="ARBA" id="ARBA00023015"/>
    </source>
</evidence>
<dbReference type="Proteomes" id="UP000317122">
    <property type="component" value="Unassembled WGS sequence"/>
</dbReference>
<keyword evidence="2" id="KW-0805">Transcription regulation</keyword>
<dbReference type="GO" id="GO:0016987">
    <property type="term" value="F:sigma factor activity"/>
    <property type="evidence" value="ECO:0007669"/>
    <property type="project" value="UniProtKB-KW"/>
</dbReference>
<dbReference type="Pfam" id="PF08281">
    <property type="entry name" value="Sigma70_r4_2"/>
    <property type="match status" value="1"/>
</dbReference>
<dbReference type="OrthoDB" id="7041663at2"/>
<dbReference type="PANTHER" id="PTHR43133:SF58">
    <property type="entry name" value="ECF RNA POLYMERASE SIGMA FACTOR SIGD"/>
    <property type="match status" value="1"/>
</dbReference>
<keyword evidence="4" id="KW-0238">DNA-binding</keyword>
<keyword evidence="3" id="KW-0731">Sigma factor</keyword>
<dbReference type="InterPro" id="IPR036388">
    <property type="entry name" value="WH-like_DNA-bd_sf"/>
</dbReference>
<dbReference type="InterPro" id="IPR013325">
    <property type="entry name" value="RNA_pol_sigma_r2"/>
</dbReference>
<dbReference type="InterPro" id="IPR013249">
    <property type="entry name" value="RNA_pol_sigma70_r4_t2"/>
</dbReference>
<dbReference type="PANTHER" id="PTHR43133">
    <property type="entry name" value="RNA POLYMERASE ECF-TYPE SIGMA FACTO"/>
    <property type="match status" value="1"/>
</dbReference>
<dbReference type="Gene3D" id="1.10.10.10">
    <property type="entry name" value="Winged helix-like DNA-binding domain superfamily/Winged helix DNA-binding domain"/>
    <property type="match status" value="1"/>
</dbReference>
<proteinExistence type="inferred from homology"/>
<dbReference type="SUPFAM" id="SSF88946">
    <property type="entry name" value="Sigma2 domain of RNA polymerase sigma factors"/>
    <property type="match status" value="1"/>
</dbReference>
<evidence type="ECO:0000256" key="4">
    <source>
        <dbReference type="ARBA" id="ARBA00023125"/>
    </source>
</evidence>
<keyword evidence="5" id="KW-0804">Transcription</keyword>
<comment type="caution">
    <text evidence="8">The sequence shown here is derived from an EMBL/GenBank/DDBJ whole genome shotgun (WGS) entry which is preliminary data.</text>
</comment>
<dbReference type="NCBIfam" id="TIGR02937">
    <property type="entry name" value="sigma70-ECF"/>
    <property type="match status" value="1"/>
</dbReference>
<organism evidence="8 9">
    <name type="scientific">Mesorhizobium tianshanense</name>
    <dbReference type="NCBI Taxonomy" id="39844"/>
    <lineage>
        <taxon>Bacteria</taxon>
        <taxon>Pseudomonadati</taxon>
        <taxon>Pseudomonadota</taxon>
        <taxon>Alphaproteobacteria</taxon>
        <taxon>Hyphomicrobiales</taxon>
        <taxon>Phyllobacteriaceae</taxon>
        <taxon>Mesorhizobium</taxon>
    </lineage>
</organism>
<feature type="domain" description="RNA polymerase sigma factor 70 region 4 type 2" evidence="7">
    <location>
        <begin position="127"/>
        <end position="176"/>
    </location>
</feature>
<evidence type="ECO:0000256" key="3">
    <source>
        <dbReference type="ARBA" id="ARBA00023082"/>
    </source>
</evidence>
<dbReference type="EMBL" id="VLKT01000011">
    <property type="protein sequence ID" value="TWI38722.1"/>
    <property type="molecule type" value="Genomic_DNA"/>
</dbReference>
<dbReference type="RefSeq" id="WP_145716630.1">
    <property type="nucleotide sequence ID" value="NZ_BSPF01000047.1"/>
</dbReference>
<dbReference type="SUPFAM" id="SSF88659">
    <property type="entry name" value="Sigma3 and sigma4 domains of RNA polymerase sigma factors"/>
    <property type="match status" value="1"/>
</dbReference>
<name>A0A562P2M7_9HYPH</name>
<evidence type="ECO:0000256" key="1">
    <source>
        <dbReference type="ARBA" id="ARBA00010641"/>
    </source>
</evidence>
<sequence length="187" mass="20996">MTDGNSQRLTDLMRSSQDGDGKAYLELLRAITPMLRATARRQLPVYNRQDMEDVVQDILMSLHAARATYDPERPFIPWLMGIARNRIADAVRRYARQAAHEQVVEIVPETFFDPGANMSAEVYRDPEALRRAIDGLPHQQRRAMELLKLREMSLKEAAAVSGTSVGALKIAVHRAVGTLREVLSKGT</sequence>
<protein>
    <submittedName>
        <fullName evidence="8">RNA polymerase, sigma subunit, ECF family</fullName>
    </submittedName>
</protein>
<reference evidence="8 9" key="1">
    <citation type="journal article" date="2015" name="Stand. Genomic Sci.">
        <title>Genomic Encyclopedia of Bacterial and Archaeal Type Strains, Phase III: the genomes of soil and plant-associated and newly described type strains.</title>
        <authorList>
            <person name="Whitman W.B."/>
            <person name="Woyke T."/>
            <person name="Klenk H.P."/>
            <person name="Zhou Y."/>
            <person name="Lilburn T.G."/>
            <person name="Beck B.J."/>
            <person name="De Vos P."/>
            <person name="Vandamme P."/>
            <person name="Eisen J.A."/>
            <person name="Garrity G."/>
            <person name="Hugenholtz P."/>
            <person name="Kyrpides N.C."/>
        </authorList>
    </citation>
    <scope>NUCLEOTIDE SEQUENCE [LARGE SCALE GENOMIC DNA]</scope>
    <source>
        <strain evidence="8 9">CGMCC 1.2546</strain>
    </source>
</reference>
<feature type="domain" description="RNA polymerase sigma-70 region 2" evidence="6">
    <location>
        <begin position="29"/>
        <end position="96"/>
    </location>
</feature>
<gene>
    <name evidence="8" type="ORF">IQ26_02143</name>
</gene>
<dbReference type="InterPro" id="IPR039425">
    <property type="entry name" value="RNA_pol_sigma-70-like"/>
</dbReference>
<dbReference type="InterPro" id="IPR007627">
    <property type="entry name" value="RNA_pol_sigma70_r2"/>
</dbReference>